<keyword evidence="7 10" id="KW-0472">Membrane</keyword>
<feature type="domain" description="NADH:quinone oxidoreductase/Mrp antiporter transmembrane" evidence="11">
    <location>
        <begin position="124"/>
        <end position="411"/>
    </location>
</feature>
<feature type="transmembrane region" description="Helical" evidence="10">
    <location>
        <begin position="160"/>
        <end position="179"/>
    </location>
</feature>
<dbReference type="InterPro" id="IPR000260">
    <property type="entry name" value="NADH4_N"/>
</dbReference>
<dbReference type="Proteomes" id="UP000460298">
    <property type="component" value="Unassembled WGS sequence"/>
</dbReference>
<reference evidence="13 14" key="1">
    <citation type="submission" date="2019-10" db="EMBL/GenBank/DDBJ databases">
        <title>Extracellular Electron Transfer in a Candidatus Methanoperedens spp. Enrichment Culture.</title>
        <authorList>
            <person name="Berger S."/>
            <person name="Rangel Shaw D."/>
            <person name="Berben T."/>
            <person name="In 'T Zandt M."/>
            <person name="Frank J."/>
            <person name="Reimann J."/>
            <person name="Jetten M.S.M."/>
            <person name="Welte C.U."/>
        </authorList>
    </citation>
    <scope>NUCLEOTIDE SEQUENCE [LARGE SCALE GENOMIC DNA]</scope>
    <source>
        <strain evidence="13">SB12</strain>
    </source>
</reference>
<protein>
    <submittedName>
        <fullName evidence="13">NADH-quinone oxidoreductase subunit M</fullName>
    </submittedName>
</protein>
<evidence type="ECO:0000256" key="8">
    <source>
        <dbReference type="RuleBase" id="RU000320"/>
    </source>
</evidence>
<comment type="similarity">
    <text evidence="2">Belongs to the complex I subunit 4 family.</text>
</comment>
<proteinExistence type="inferred from homology"/>
<evidence type="ECO:0000256" key="2">
    <source>
        <dbReference type="ARBA" id="ARBA00009025"/>
    </source>
</evidence>
<comment type="caution">
    <text evidence="13">The sequence shown here is derived from an EMBL/GenBank/DDBJ whole genome shotgun (WGS) entry which is preliminary data.</text>
</comment>
<dbReference type="GO" id="GO:0042773">
    <property type="term" value="P:ATP synthesis coupled electron transport"/>
    <property type="evidence" value="ECO:0007669"/>
    <property type="project" value="InterPro"/>
</dbReference>
<dbReference type="InterPro" id="IPR001750">
    <property type="entry name" value="ND/Mrp_TM"/>
</dbReference>
<dbReference type="EMBL" id="WBUI01000019">
    <property type="protein sequence ID" value="KAB2930617.1"/>
    <property type="molecule type" value="Genomic_DNA"/>
</dbReference>
<dbReference type="InterPro" id="IPR010227">
    <property type="entry name" value="NADH_Q_OxRdtase_chainM/4"/>
</dbReference>
<feature type="transmembrane region" description="Helical" evidence="10">
    <location>
        <begin position="441"/>
        <end position="460"/>
    </location>
</feature>
<dbReference type="InterPro" id="IPR003918">
    <property type="entry name" value="NADH_UbQ_OxRdtase"/>
</dbReference>
<evidence type="ECO:0000256" key="4">
    <source>
        <dbReference type="ARBA" id="ARBA00022967"/>
    </source>
</evidence>
<evidence type="ECO:0000256" key="7">
    <source>
        <dbReference type="ARBA" id="ARBA00023136"/>
    </source>
</evidence>
<feature type="domain" description="NADH:ubiquinone oxidoreductase chain 4 N-terminal" evidence="12">
    <location>
        <begin position="67"/>
        <end position="116"/>
    </location>
</feature>
<accession>A0A833GZA0</accession>
<feature type="transmembrane region" description="Helical" evidence="10">
    <location>
        <begin position="399"/>
        <end position="420"/>
    </location>
</feature>
<evidence type="ECO:0000256" key="10">
    <source>
        <dbReference type="SAM" id="Phobius"/>
    </source>
</evidence>
<keyword evidence="5 10" id="KW-1133">Transmembrane helix</keyword>
<feature type="region of interest" description="Disordered" evidence="9">
    <location>
        <begin position="493"/>
        <end position="515"/>
    </location>
</feature>
<dbReference type="AlphaFoldDB" id="A0A833GZA0"/>
<dbReference type="Pfam" id="PF01059">
    <property type="entry name" value="Oxidored_q5_N"/>
    <property type="match status" value="1"/>
</dbReference>
<evidence type="ECO:0000256" key="6">
    <source>
        <dbReference type="ARBA" id="ARBA00023027"/>
    </source>
</evidence>
<dbReference type="PANTHER" id="PTHR43507:SF1">
    <property type="entry name" value="NADH-UBIQUINONE OXIDOREDUCTASE CHAIN 4"/>
    <property type="match status" value="1"/>
</dbReference>
<gene>
    <name evidence="13" type="ORF">F9K24_16375</name>
</gene>
<evidence type="ECO:0000256" key="3">
    <source>
        <dbReference type="ARBA" id="ARBA00022692"/>
    </source>
</evidence>
<dbReference type="GO" id="GO:0015990">
    <property type="term" value="P:electron transport coupled proton transport"/>
    <property type="evidence" value="ECO:0007669"/>
    <property type="project" value="TreeGrafter"/>
</dbReference>
<keyword evidence="4" id="KW-1278">Translocase</keyword>
<feature type="transmembrane region" description="Helical" evidence="10">
    <location>
        <begin position="325"/>
        <end position="344"/>
    </location>
</feature>
<comment type="subcellular location">
    <subcellularLocation>
        <location evidence="1">Endomembrane system</location>
        <topology evidence="1">Multi-pass membrane protein</topology>
    </subcellularLocation>
    <subcellularLocation>
        <location evidence="8">Membrane</location>
        <topology evidence="8">Multi-pass membrane protein</topology>
    </subcellularLocation>
</comment>
<feature type="transmembrane region" description="Helical" evidence="10">
    <location>
        <begin position="128"/>
        <end position="148"/>
    </location>
</feature>
<organism evidence="13 14">
    <name type="scientific">Leptonema illini</name>
    <dbReference type="NCBI Taxonomy" id="183"/>
    <lineage>
        <taxon>Bacteria</taxon>
        <taxon>Pseudomonadati</taxon>
        <taxon>Spirochaetota</taxon>
        <taxon>Spirochaetia</taxon>
        <taxon>Leptospirales</taxon>
        <taxon>Leptospiraceae</taxon>
        <taxon>Leptonema</taxon>
    </lineage>
</organism>
<feature type="transmembrane region" description="Helical" evidence="10">
    <location>
        <begin position="199"/>
        <end position="220"/>
    </location>
</feature>
<name>A0A833GZA0_9LEPT</name>
<feature type="transmembrane region" description="Helical" evidence="10">
    <location>
        <begin position="294"/>
        <end position="313"/>
    </location>
</feature>
<dbReference type="PRINTS" id="PR01437">
    <property type="entry name" value="NUOXDRDTASE4"/>
</dbReference>
<evidence type="ECO:0000256" key="1">
    <source>
        <dbReference type="ARBA" id="ARBA00004127"/>
    </source>
</evidence>
<feature type="transmembrane region" description="Helical" evidence="10">
    <location>
        <begin position="356"/>
        <end position="379"/>
    </location>
</feature>
<feature type="transmembrane region" description="Helical" evidence="10">
    <location>
        <begin position="264"/>
        <end position="287"/>
    </location>
</feature>
<dbReference type="Pfam" id="PF00361">
    <property type="entry name" value="Proton_antipo_M"/>
    <property type="match status" value="1"/>
</dbReference>
<evidence type="ECO:0000256" key="9">
    <source>
        <dbReference type="SAM" id="MobiDB-lite"/>
    </source>
</evidence>
<feature type="transmembrane region" description="Helical" evidence="10">
    <location>
        <begin position="104"/>
        <end position="122"/>
    </location>
</feature>
<keyword evidence="6" id="KW-0520">NAD</keyword>
<evidence type="ECO:0000256" key="5">
    <source>
        <dbReference type="ARBA" id="ARBA00022989"/>
    </source>
</evidence>
<evidence type="ECO:0000313" key="14">
    <source>
        <dbReference type="Proteomes" id="UP000460298"/>
    </source>
</evidence>
<dbReference type="GO" id="GO:0048039">
    <property type="term" value="F:ubiquinone binding"/>
    <property type="evidence" value="ECO:0007669"/>
    <property type="project" value="TreeGrafter"/>
</dbReference>
<feature type="transmembrane region" description="Helical" evidence="10">
    <location>
        <begin position="232"/>
        <end position="252"/>
    </location>
</feature>
<dbReference type="GO" id="GO:0003954">
    <property type="term" value="F:NADH dehydrogenase activity"/>
    <property type="evidence" value="ECO:0007669"/>
    <property type="project" value="TreeGrafter"/>
</dbReference>
<dbReference type="PANTHER" id="PTHR43507">
    <property type="entry name" value="NADH-UBIQUINONE OXIDOREDUCTASE CHAIN 4"/>
    <property type="match status" value="1"/>
</dbReference>
<evidence type="ECO:0000259" key="12">
    <source>
        <dbReference type="Pfam" id="PF01059"/>
    </source>
</evidence>
<keyword evidence="3 8" id="KW-0812">Transmembrane</keyword>
<dbReference type="GO" id="GO:0012505">
    <property type="term" value="C:endomembrane system"/>
    <property type="evidence" value="ECO:0007669"/>
    <property type="project" value="UniProtKB-SubCell"/>
</dbReference>
<dbReference type="GO" id="GO:0016020">
    <property type="term" value="C:membrane"/>
    <property type="evidence" value="ECO:0007669"/>
    <property type="project" value="UniProtKB-SubCell"/>
</dbReference>
<feature type="transmembrane region" description="Helical" evidence="10">
    <location>
        <begin position="77"/>
        <end position="97"/>
    </location>
</feature>
<evidence type="ECO:0000259" key="11">
    <source>
        <dbReference type="Pfam" id="PF00361"/>
    </source>
</evidence>
<evidence type="ECO:0000313" key="13">
    <source>
        <dbReference type="EMBL" id="KAB2930617.1"/>
    </source>
</evidence>
<dbReference type="NCBIfam" id="TIGR01972">
    <property type="entry name" value="NDH_I_M"/>
    <property type="match status" value="1"/>
</dbReference>
<sequence>MLSALIFLPLAGLFIIPFLRGYRAPALVALGVTLANLALSVQLMTGFEASADGFQFVESFPLMADFGIAYKLGLDGVSYWMVLLTTFLFPLVVLGSYSSIKERAAGYYSSILILQTGVLGAFLALDLFLFYIFWEVMLVPMFFIIGIWGGKDRVYATVKFVLFTMIGSLLMLVAVLYLAHHAGSFDYTIIIEKRLPLPAQYWVFAAFALAFLIKVPVFPFHTWLPDAHTEAPAGGSVILAGVLLKLGTYGLLRFNLPLFPEASHFFAPLMMVLAVIGIVHGAMAAAVQPDMKRLIAYSSVSHMGYIVLGIFTFSESGIQGSLIQMINHAISTGAMFFLIGMIYDQTHTRKIADYGGIAKIVPVFATVFLISTLASAGLPGLNGFIGEYIILVSAFQADWLLGAIAVSGVVLGAWYLLKLYGKVFFGPVTNDHMHDVKDLSLRELTVLAPLLFLMFYMGVYPKPFFDAMAPSIQKNVLSYVQSDESSSELIELMKKAGPDEQPAPEGAVEHSEAGH</sequence>
<dbReference type="GO" id="GO:0008137">
    <property type="term" value="F:NADH dehydrogenase (ubiquinone) activity"/>
    <property type="evidence" value="ECO:0007669"/>
    <property type="project" value="InterPro"/>
</dbReference>